<evidence type="ECO:0000259" key="1">
    <source>
        <dbReference type="Pfam" id="PF05913"/>
    </source>
</evidence>
<proteinExistence type="predicted"/>
<dbReference type="SUPFAM" id="SSF51445">
    <property type="entry name" value="(Trans)glycosidases"/>
    <property type="match status" value="1"/>
</dbReference>
<dbReference type="InterPro" id="IPR043894">
    <property type="entry name" value="MupG_C"/>
</dbReference>
<gene>
    <name evidence="3" type="ORF">WCV65_10835</name>
</gene>
<dbReference type="InterPro" id="IPR013785">
    <property type="entry name" value="Aldolase_TIM"/>
</dbReference>
<dbReference type="Gene3D" id="2.40.100.10">
    <property type="entry name" value="Cyclophilin-like"/>
    <property type="match status" value="1"/>
</dbReference>
<dbReference type="PANTHER" id="PTHR38435">
    <property type="match status" value="1"/>
</dbReference>
<name>A0ABZ2NBG5_9BACI</name>
<dbReference type="InterPro" id="IPR017853">
    <property type="entry name" value="GH"/>
</dbReference>
<dbReference type="Gene3D" id="3.20.20.70">
    <property type="entry name" value="Aldolase class I"/>
    <property type="match status" value="1"/>
</dbReference>
<dbReference type="PANTHER" id="PTHR38435:SF2">
    <property type="entry name" value="DUF871 DOMAIN-CONTAINING PROTEIN"/>
    <property type="match status" value="1"/>
</dbReference>
<dbReference type="RefSeq" id="WP_338776374.1">
    <property type="nucleotide sequence ID" value="NZ_CP147407.1"/>
</dbReference>
<evidence type="ECO:0000313" key="4">
    <source>
        <dbReference type="Proteomes" id="UP001377337"/>
    </source>
</evidence>
<evidence type="ECO:0000313" key="3">
    <source>
        <dbReference type="EMBL" id="WXB95079.1"/>
    </source>
</evidence>
<reference evidence="3 4" key="1">
    <citation type="submission" date="2024-02" db="EMBL/GenBank/DDBJ databases">
        <title>Seven novel Bacillus-like species.</title>
        <authorList>
            <person name="Liu G."/>
        </authorList>
    </citation>
    <scope>NUCLEOTIDE SEQUENCE [LARGE SCALE GENOMIC DNA]</scope>
    <source>
        <strain evidence="3 4">FJAT-52054</strain>
    </source>
</reference>
<accession>A0ABZ2NBG5</accession>
<protein>
    <submittedName>
        <fullName evidence="3">MupG family TIM beta-alpha barrel fold protein</fullName>
    </submittedName>
</protein>
<dbReference type="Pfam" id="PF19200">
    <property type="entry name" value="MupG_N"/>
    <property type="match status" value="1"/>
</dbReference>
<dbReference type="SUPFAM" id="SSF50891">
    <property type="entry name" value="Cyclophilin-like"/>
    <property type="match status" value="1"/>
</dbReference>
<dbReference type="InterPro" id="IPR008589">
    <property type="entry name" value="MupG"/>
</dbReference>
<keyword evidence="4" id="KW-1185">Reference proteome</keyword>
<dbReference type="Pfam" id="PF05913">
    <property type="entry name" value="MupG_C"/>
    <property type="match status" value="1"/>
</dbReference>
<dbReference type="InterPro" id="IPR029000">
    <property type="entry name" value="Cyclophilin-like_dom_sf"/>
</dbReference>
<evidence type="ECO:0000259" key="2">
    <source>
        <dbReference type="Pfam" id="PF19200"/>
    </source>
</evidence>
<sequence length="338" mass="37517">MIGISFYLHDECAEERIREAGRLGVKQAFTSLHIPEDKGDLAGKAKQLLQTAKEAGVQVFADVSAGTPAKLGAASIYDLKDLGVNGLRLDDGFGLEEMAEISHEFSIAINASILFERELMDLLSCGGLPESLLAWHNFYPRRETGLDDSFYKKQNLLFKQYGIPTAAFIPGRGEKRGPLFEGLPTLEKHRAANPLHAAIELDQMDTDHIYIGDADFGGELLEDLLLYSKENTIKLRISSTLNLNEKYEVRPDLSRDVIRLLHTRTNRSIPPLPAGPRSKGAITMDNDLYGRYRGEVQIVKHDLPGDERVNIIGRISASEQPLLELIQPGQTLLLIKDS</sequence>
<feature type="domain" description="6-phospho-N-acetylmuramidase C-terminal" evidence="1">
    <location>
        <begin position="241"/>
        <end position="332"/>
    </location>
</feature>
<feature type="domain" description="6-phospho-N-acetylmuramidase N-terminal" evidence="2">
    <location>
        <begin position="2"/>
        <end position="223"/>
    </location>
</feature>
<dbReference type="Proteomes" id="UP001377337">
    <property type="component" value="Chromosome"/>
</dbReference>
<dbReference type="EMBL" id="CP147407">
    <property type="protein sequence ID" value="WXB95079.1"/>
    <property type="molecule type" value="Genomic_DNA"/>
</dbReference>
<dbReference type="InterPro" id="IPR043797">
    <property type="entry name" value="MupG_N"/>
</dbReference>
<organism evidence="3 4">
    <name type="scientific">Metabacillus sediminis</name>
    <dbReference type="NCBI Taxonomy" id="3117746"/>
    <lineage>
        <taxon>Bacteria</taxon>
        <taxon>Bacillati</taxon>
        <taxon>Bacillota</taxon>
        <taxon>Bacilli</taxon>
        <taxon>Bacillales</taxon>
        <taxon>Bacillaceae</taxon>
        <taxon>Metabacillus</taxon>
    </lineage>
</organism>